<reference evidence="3 4" key="1">
    <citation type="submission" date="2020-06" db="EMBL/GenBank/DDBJ databases">
        <title>Transcriptomic and genomic resources for Thalictrum thalictroides and T. hernandezii: Facilitating candidate gene discovery in an emerging model plant lineage.</title>
        <authorList>
            <person name="Arias T."/>
            <person name="Riano-Pachon D.M."/>
            <person name="Di Stilio V.S."/>
        </authorList>
    </citation>
    <scope>NUCLEOTIDE SEQUENCE [LARGE SCALE GENOMIC DNA]</scope>
    <source>
        <strain evidence="4">cv. WT478/WT964</strain>
        <tissue evidence="3">Leaves</tissue>
    </source>
</reference>
<dbReference type="Pfam" id="PF14111">
    <property type="entry name" value="DUF4283"/>
    <property type="match status" value="1"/>
</dbReference>
<comment type="caution">
    <text evidence="3">The sequence shown here is derived from an EMBL/GenBank/DDBJ whole genome shotgun (WGS) entry which is preliminary data.</text>
</comment>
<feature type="compositionally biased region" description="Polar residues" evidence="1">
    <location>
        <begin position="344"/>
        <end position="358"/>
    </location>
</feature>
<dbReference type="EMBL" id="JABWDY010017875">
    <property type="protein sequence ID" value="KAF5195064.1"/>
    <property type="molecule type" value="Genomic_DNA"/>
</dbReference>
<evidence type="ECO:0000256" key="1">
    <source>
        <dbReference type="SAM" id="MobiDB-lite"/>
    </source>
</evidence>
<dbReference type="Proteomes" id="UP000554482">
    <property type="component" value="Unassembled WGS sequence"/>
</dbReference>
<dbReference type="AlphaFoldDB" id="A0A7J6WCA5"/>
<evidence type="ECO:0000313" key="4">
    <source>
        <dbReference type="Proteomes" id="UP000554482"/>
    </source>
</evidence>
<keyword evidence="4" id="KW-1185">Reference proteome</keyword>
<dbReference type="PANTHER" id="PTHR31286">
    <property type="entry name" value="GLYCINE-RICH CELL WALL STRUCTURAL PROTEIN 1.8-LIKE"/>
    <property type="match status" value="1"/>
</dbReference>
<feature type="non-terminal residue" evidence="3">
    <location>
        <position position="1"/>
    </location>
</feature>
<evidence type="ECO:0000313" key="3">
    <source>
        <dbReference type="EMBL" id="KAF5195064.1"/>
    </source>
</evidence>
<feature type="compositionally biased region" description="Polar residues" evidence="1">
    <location>
        <begin position="374"/>
        <end position="389"/>
    </location>
</feature>
<feature type="domain" description="DUF4283" evidence="2">
    <location>
        <begin position="112"/>
        <end position="189"/>
    </location>
</feature>
<dbReference type="PANTHER" id="PTHR31286:SF60">
    <property type="entry name" value="PROTEIN, PUTATIVE-RELATED"/>
    <property type="match status" value="1"/>
</dbReference>
<proteinExistence type="predicted"/>
<feature type="region of interest" description="Disordered" evidence="1">
    <location>
        <begin position="462"/>
        <end position="499"/>
    </location>
</feature>
<sequence>IGVPWLETMAGLPFGLGVGRNQAFFGEGGGQSVFKPPAQEDVDLNGVVAVKDANPANNQIRGSTKQSYAEKTKDRMQRSVDLADLPLPSLRGETPVIKISPKSVDKGVDFYKFALVARMDLKGTNMDEIRGAARQIWDFSVKISPLGRGYLIFKLETQQDLDKLWFGGPWFIKKQLLRFSKWTPNFSVDKQKNTMAAVWVKFPGLSMEYWEVDILMAMGRTIGSPMHVDRNTIERDMGYYASVLVDVDLSEPIPNKILVEVEDRNIEFWQDVQLGKLPSFCNNCKTIGHCVSQCRFLKKDPQERTEKNKEPAVREAPNDQDPTAGMSKGQKKRYKKKAKDVVHETTSQPKEPMTQTMEAGNDNEGGHPVLVPSQPVTDNPQPVTDNPQQPIDVESDTKESDVEGSPQASENNQLELFVQLDISSEVVPETQEEELVESDVELISSAENLVEHEAAYIQSKVLEESQAHDGWQIKTNRKKKKNESLSSATSPVASRLRTR</sequence>
<name>A0A7J6WCA5_THATH</name>
<gene>
    <name evidence="3" type="ORF">FRX31_015348</name>
</gene>
<feature type="compositionally biased region" description="Basic residues" evidence="1">
    <location>
        <begin position="329"/>
        <end position="338"/>
    </location>
</feature>
<dbReference type="InterPro" id="IPR025558">
    <property type="entry name" value="DUF4283"/>
</dbReference>
<dbReference type="InterPro" id="IPR040256">
    <property type="entry name" value="At4g02000-like"/>
</dbReference>
<feature type="compositionally biased region" description="Basic and acidic residues" evidence="1">
    <location>
        <begin position="301"/>
        <end position="317"/>
    </location>
</feature>
<organism evidence="3 4">
    <name type="scientific">Thalictrum thalictroides</name>
    <name type="common">Rue-anemone</name>
    <name type="synonym">Anemone thalictroides</name>
    <dbReference type="NCBI Taxonomy" id="46969"/>
    <lineage>
        <taxon>Eukaryota</taxon>
        <taxon>Viridiplantae</taxon>
        <taxon>Streptophyta</taxon>
        <taxon>Embryophyta</taxon>
        <taxon>Tracheophyta</taxon>
        <taxon>Spermatophyta</taxon>
        <taxon>Magnoliopsida</taxon>
        <taxon>Ranunculales</taxon>
        <taxon>Ranunculaceae</taxon>
        <taxon>Thalictroideae</taxon>
        <taxon>Thalictrum</taxon>
    </lineage>
</organism>
<dbReference type="OrthoDB" id="913442at2759"/>
<accession>A0A7J6WCA5</accession>
<evidence type="ECO:0000259" key="2">
    <source>
        <dbReference type="Pfam" id="PF14111"/>
    </source>
</evidence>
<feature type="region of interest" description="Disordered" evidence="1">
    <location>
        <begin position="301"/>
        <end position="414"/>
    </location>
</feature>
<protein>
    <submittedName>
        <fullName evidence="3">Zinc ion binding / nucleic acid binding protein</fullName>
    </submittedName>
</protein>